<dbReference type="Proteomes" id="UP000005561">
    <property type="component" value="Unassembled WGS sequence"/>
</dbReference>
<dbReference type="EMBL" id="ACCL02000009">
    <property type="protein sequence ID" value="EET60828.1"/>
    <property type="molecule type" value="Genomic_DNA"/>
</dbReference>
<sequence length="64" mass="7627">MELFQKKTCQKLFIFKNSNSRQKSHASDHLGLDKINKKVLLQSIQLYAIMNFVETKQVNFRIRK</sequence>
<gene>
    <name evidence="1" type="ORF">BRYFOR_07291</name>
</gene>
<dbReference type="AlphaFoldDB" id="C6LF89"/>
<comment type="caution">
    <text evidence="1">The sequence shown here is derived from an EMBL/GenBank/DDBJ whole genome shotgun (WGS) entry which is preliminary data.</text>
</comment>
<evidence type="ECO:0000313" key="2">
    <source>
        <dbReference type="Proteomes" id="UP000005561"/>
    </source>
</evidence>
<accession>C6LF89</accession>
<keyword evidence="2" id="KW-1185">Reference proteome</keyword>
<protein>
    <submittedName>
        <fullName evidence="1">Uncharacterized protein</fullName>
    </submittedName>
</protein>
<name>C6LF89_9FIRM</name>
<reference evidence="1" key="1">
    <citation type="submission" date="2009-07" db="EMBL/GenBank/DDBJ databases">
        <authorList>
            <person name="Weinstock G."/>
            <person name="Sodergren E."/>
            <person name="Clifton S."/>
            <person name="Fulton L."/>
            <person name="Fulton B."/>
            <person name="Courtney L."/>
            <person name="Fronick C."/>
            <person name="Harrison M."/>
            <person name="Strong C."/>
            <person name="Farmer C."/>
            <person name="Delahaunty K."/>
            <person name="Markovic C."/>
            <person name="Hall O."/>
            <person name="Minx P."/>
            <person name="Tomlinson C."/>
            <person name="Mitreva M."/>
            <person name="Nelson J."/>
            <person name="Hou S."/>
            <person name="Wollam A."/>
            <person name="Pepin K.H."/>
            <person name="Johnson M."/>
            <person name="Bhonagiri V."/>
            <person name="Nash W.E."/>
            <person name="Warren W."/>
            <person name="Chinwalla A."/>
            <person name="Mardis E.R."/>
            <person name="Wilson R.K."/>
        </authorList>
    </citation>
    <scope>NUCLEOTIDE SEQUENCE [LARGE SCALE GENOMIC DNA]</scope>
    <source>
        <strain evidence="1">DSM 14469</strain>
    </source>
</reference>
<proteinExistence type="predicted"/>
<evidence type="ECO:0000313" key="1">
    <source>
        <dbReference type="EMBL" id="EET60828.1"/>
    </source>
</evidence>
<organism evidence="1 2">
    <name type="scientific">Marvinbryantia formatexigens DSM 14469</name>
    <dbReference type="NCBI Taxonomy" id="478749"/>
    <lineage>
        <taxon>Bacteria</taxon>
        <taxon>Bacillati</taxon>
        <taxon>Bacillota</taxon>
        <taxon>Clostridia</taxon>
        <taxon>Lachnospirales</taxon>
        <taxon>Lachnospiraceae</taxon>
        <taxon>Marvinbryantia</taxon>
    </lineage>
</organism>